<organism evidence="2 3">
    <name type="scientific">Dryococelus australis</name>
    <dbReference type="NCBI Taxonomy" id="614101"/>
    <lineage>
        <taxon>Eukaryota</taxon>
        <taxon>Metazoa</taxon>
        <taxon>Ecdysozoa</taxon>
        <taxon>Arthropoda</taxon>
        <taxon>Hexapoda</taxon>
        <taxon>Insecta</taxon>
        <taxon>Pterygota</taxon>
        <taxon>Neoptera</taxon>
        <taxon>Polyneoptera</taxon>
        <taxon>Phasmatodea</taxon>
        <taxon>Verophasmatodea</taxon>
        <taxon>Anareolatae</taxon>
        <taxon>Phasmatidae</taxon>
        <taxon>Eurycanthinae</taxon>
        <taxon>Dryococelus</taxon>
    </lineage>
</organism>
<dbReference type="InterPro" id="IPR000477">
    <property type="entry name" value="RT_dom"/>
</dbReference>
<dbReference type="Gene3D" id="3.30.70.270">
    <property type="match status" value="1"/>
</dbReference>
<dbReference type="InterPro" id="IPR043128">
    <property type="entry name" value="Rev_trsase/Diguanyl_cyclase"/>
</dbReference>
<dbReference type="PANTHER" id="PTHR33064:SF37">
    <property type="entry name" value="RIBONUCLEASE H"/>
    <property type="match status" value="1"/>
</dbReference>
<accession>A0ABQ9HLR0</accession>
<name>A0ABQ9HLR0_9NEOP</name>
<reference evidence="2 3" key="1">
    <citation type="submission" date="2023-02" db="EMBL/GenBank/DDBJ databases">
        <title>LHISI_Scaffold_Assembly.</title>
        <authorList>
            <person name="Stuart O.P."/>
            <person name="Cleave R."/>
            <person name="Magrath M.J.L."/>
            <person name="Mikheyev A.S."/>
        </authorList>
    </citation>
    <scope>NUCLEOTIDE SEQUENCE [LARGE SCALE GENOMIC DNA]</scope>
    <source>
        <strain evidence="2">Daus_M_001</strain>
        <tissue evidence="2">Leg muscle</tissue>
    </source>
</reference>
<dbReference type="CDD" id="cd01647">
    <property type="entry name" value="RT_LTR"/>
    <property type="match status" value="1"/>
</dbReference>
<dbReference type="InterPro" id="IPR043502">
    <property type="entry name" value="DNA/RNA_pol_sf"/>
</dbReference>
<evidence type="ECO:0000313" key="2">
    <source>
        <dbReference type="EMBL" id="KAJ8885287.1"/>
    </source>
</evidence>
<gene>
    <name evidence="2" type="ORF">PR048_011484</name>
</gene>
<sequence>MPSVITCLFQLYVWIKSEPDFLLREDSEDVAFSKVPLCLELNLKVCGLMVPTLLDSGGEISCANEEVVKEIEKILNLGHKLSIIPVPHLKIRGVTSRASPVVYKQAILTIEGLGSIKLACVLIVKGLAKPLILGTDFLSWYPKFLSEAENYLRLMLDRKVVERATSPYVSPMCCVRKKDGTNRNVLRLYQGVKYLTTIDITNAYWQVPLAPGSKQYTGFLFRNQQYVFSVMLFGLCNNVTEFTHCLDITLGEECQQIVRAYIDDILIVSTCFDGHLRHVHIVLEKLQAAGMAVEPWKSLFCRSGVPFIRHVLSSEGIRTAPDKLLAITEFPVPRNVRQLRAFFRRTATMSLETLLAAAWFVEQQDAQRDLLQTSTLNTRERVVAKGRRALGMLGRVLNGVSCEVKEKAYGTMVRPMLEYAAAVWDPYVEVGCKNWKRCRERQQDGPSVMMKEMGWSSLKDRRKVDLLVRIYRVVNEEGGWGGLHCKLSKGVFRGRGNNREKLQRVWRRTEWGRQSMFVSSVREWNVLREELVYVRGVDVVIIEARKLCAVPQQHGIHTGGKNSHPGMEAYIGSMSYETTVAPYAEAHPMKASPNKSIIKHILTVFTEDKLTSISAAMITSPHKSWRRLSSQSGWFDLTETVVVHNCAAPRSASSRISGWQKTDVVSGRTQEVFTCTAGGHARTRHRRPAITGLVKSLSLRMAEGRPCINSRAPKVNSDVAAWGCGRRHNCTVTLWESSLRVRSQWLFVENLEVELEARRSLGDSPT</sequence>
<dbReference type="PANTHER" id="PTHR33064">
    <property type="entry name" value="POL PROTEIN"/>
    <property type="match status" value="1"/>
</dbReference>
<feature type="domain" description="Reverse transcriptase" evidence="1">
    <location>
        <begin position="156"/>
        <end position="305"/>
    </location>
</feature>
<evidence type="ECO:0000313" key="3">
    <source>
        <dbReference type="Proteomes" id="UP001159363"/>
    </source>
</evidence>
<proteinExistence type="predicted"/>
<dbReference type="Pfam" id="PF00078">
    <property type="entry name" value="RVT_1"/>
    <property type="match status" value="1"/>
</dbReference>
<comment type="caution">
    <text evidence="2">The sequence shown here is derived from an EMBL/GenBank/DDBJ whole genome shotgun (WGS) entry which is preliminary data.</text>
</comment>
<dbReference type="Proteomes" id="UP001159363">
    <property type="component" value="Chromosome X"/>
</dbReference>
<dbReference type="Gene3D" id="3.10.10.10">
    <property type="entry name" value="HIV Type 1 Reverse Transcriptase, subunit A, domain 1"/>
    <property type="match status" value="1"/>
</dbReference>
<dbReference type="CDD" id="cd00303">
    <property type="entry name" value="retropepsin_like"/>
    <property type="match status" value="1"/>
</dbReference>
<protein>
    <recommendedName>
        <fullName evidence="1">Reverse transcriptase domain-containing protein</fullName>
    </recommendedName>
</protein>
<keyword evidence="3" id="KW-1185">Reference proteome</keyword>
<dbReference type="InterPro" id="IPR051320">
    <property type="entry name" value="Viral_Replic_Matur_Polypro"/>
</dbReference>
<dbReference type="EMBL" id="JARBHB010000004">
    <property type="protein sequence ID" value="KAJ8885287.1"/>
    <property type="molecule type" value="Genomic_DNA"/>
</dbReference>
<dbReference type="SUPFAM" id="SSF56672">
    <property type="entry name" value="DNA/RNA polymerases"/>
    <property type="match status" value="1"/>
</dbReference>
<evidence type="ECO:0000259" key="1">
    <source>
        <dbReference type="Pfam" id="PF00078"/>
    </source>
</evidence>